<evidence type="ECO:0000313" key="2">
    <source>
        <dbReference type="EMBL" id="CAE7769536.1"/>
    </source>
</evidence>
<proteinExistence type="predicted"/>
<dbReference type="EMBL" id="CAJNIZ010047525">
    <property type="protein sequence ID" value="CAE7769536.1"/>
    <property type="molecule type" value="Genomic_DNA"/>
</dbReference>
<feature type="region of interest" description="Disordered" evidence="1">
    <location>
        <begin position="63"/>
        <end position="111"/>
    </location>
</feature>
<comment type="caution">
    <text evidence="2">The sequence shown here is derived from an EMBL/GenBank/DDBJ whole genome shotgun (WGS) entry which is preliminary data.</text>
</comment>
<accession>A0A812Y6P9</accession>
<feature type="compositionally biased region" description="Low complexity" evidence="1">
    <location>
        <begin position="79"/>
        <end position="106"/>
    </location>
</feature>
<dbReference type="AlphaFoldDB" id="A0A812Y6P9"/>
<feature type="compositionally biased region" description="Basic and acidic residues" evidence="1">
    <location>
        <begin position="66"/>
        <end position="78"/>
    </location>
</feature>
<reference evidence="2" key="1">
    <citation type="submission" date="2021-02" db="EMBL/GenBank/DDBJ databases">
        <authorList>
            <person name="Dougan E. K."/>
            <person name="Rhodes N."/>
            <person name="Thang M."/>
            <person name="Chan C."/>
        </authorList>
    </citation>
    <scope>NUCLEOTIDE SEQUENCE</scope>
</reference>
<evidence type="ECO:0000256" key="1">
    <source>
        <dbReference type="SAM" id="MobiDB-lite"/>
    </source>
</evidence>
<keyword evidence="3" id="KW-1185">Reference proteome</keyword>
<evidence type="ECO:0000313" key="3">
    <source>
        <dbReference type="Proteomes" id="UP000649617"/>
    </source>
</evidence>
<gene>
    <name evidence="2" type="ORF">SPIL2461_LOCUS22634</name>
</gene>
<feature type="non-terminal residue" evidence="2">
    <location>
        <position position="202"/>
    </location>
</feature>
<protein>
    <submittedName>
        <fullName evidence="2">Uncharacterized protein</fullName>
    </submittedName>
</protein>
<organism evidence="2 3">
    <name type="scientific">Symbiodinium pilosum</name>
    <name type="common">Dinoflagellate</name>
    <dbReference type="NCBI Taxonomy" id="2952"/>
    <lineage>
        <taxon>Eukaryota</taxon>
        <taxon>Sar</taxon>
        <taxon>Alveolata</taxon>
        <taxon>Dinophyceae</taxon>
        <taxon>Suessiales</taxon>
        <taxon>Symbiodiniaceae</taxon>
        <taxon>Symbiodinium</taxon>
    </lineage>
</organism>
<name>A0A812Y6P9_SYMPI</name>
<sequence length="202" mass="22233">AKAKTRRQLLEAFVSREDYHRQKHYDFCSKQVLSVYTTFPRPFFSREDFRSCVQAPQVLPAPVAPQEEKASKGSEERAATASVAPAAPTAHVADTAPTAASPAAPSHGAVWSRSPRFPALLPSTKEAATEVQVPSPRKAPDRLQLLKTSPAWSFGCHGVGHRYPGRGVLPRGPRHVDFRSLRASLAFDDTRLLEDPWVPSRD</sequence>
<dbReference type="OrthoDB" id="435730at2759"/>
<dbReference type="Proteomes" id="UP000649617">
    <property type="component" value="Unassembled WGS sequence"/>
</dbReference>